<dbReference type="PATRIC" id="fig|2064.6.peg.329"/>
<dbReference type="GO" id="GO:0016702">
    <property type="term" value="F:oxidoreductase activity, acting on single donors with incorporation of molecular oxygen, incorporation of two atoms of oxygen"/>
    <property type="evidence" value="ECO:0007669"/>
    <property type="project" value="InterPro"/>
</dbReference>
<keyword evidence="3" id="KW-0223">Dioxygenase</keyword>
<evidence type="ECO:0000256" key="1">
    <source>
        <dbReference type="SAM" id="MobiDB-lite"/>
    </source>
</evidence>
<dbReference type="SUPFAM" id="SSF49482">
    <property type="entry name" value="Aromatic compound dioxygenase"/>
    <property type="match status" value="1"/>
</dbReference>
<dbReference type="InterPro" id="IPR006311">
    <property type="entry name" value="TAT_signal"/>
</dbReference>
<dbReference type="AlphaFoldDB" id="A0A0D0Q1C0"/>
<protein>
    <submittedName>
        <fullName evidence="3">Dioxygenase</fullName>
    </submittedName>
</protein>
<dbReference type="STRING" id="2064.TR51_01470"/>
<sequence length="329" mass="33821">MRTTDAPQHDEPDNALVSRLLSRRRVLILSGAAGTVVLGGAGTAAGRSAANSSTLDSVKAAASASNACMPLTTEQIEGPYYIDDELFRGNVVEDRTGIPLLLVLRAVDSATCKPVRNSAVEIWHCDASGVYSGYTRNGNGGGGTPPGPMPSGPPPTDAPTPPPGGPGGAGGGHATPTDDLTWLRGIQLTDHEGFVVFRTVFPGWYAGRAVHIHTKVHTGGSRTSDGYTGGRTCHTGQFYFSEDSVKAAADSAPYSANTMTRTTLDQDILYPGTGAQGGLLQLLYDTHHIERGVIGYLTMAVDPDATNDGAGAPGGPGPLPTASPSPSAS</sequence>
<dbReference type="PROSITE" id="PS51318">
    <property type="entry name" value="TAT"/>
    <property type="match status" value="1"/>
</dbReference>
<name>A0A0D0Q1C0_KITGR</name>
<keyword evidence="2" id="KW-1133">Transmembrane helix</keyword>
<feature type="transmembrane region" description="Helical" evidence="2">
    <location>
        <begin position="26"/>
        <end position="45"/>
    </location>
</feature>
<gene>
    <name evidence="3" type="ORF">TR51_01470</name>
</gene>
<dbReference type="RefSeq" id="WP_043907468.1">
    <property type="nucleotide sequence ID" value="NZ_JXZB01000001.1"/>
</dbReference>
<reference evidence="3 4" key="1">
    <citation type="submission" date="2015-02" db="EMBL/GenBank/DDBJ databases">
        <title>Draft genome sequence of Kitasatospora griseola MF730-N6, a bafilomycin, terpentecin and satosporin producer.</title>
        <authorList>
            <person name="Arens J.C."/>
            <person name="Haltli B."/>
            <person name="Kerr R.G."/>
        </authorList>
    </citation>
    <scope>NUCLEOTIDE SEQUENCE [LARGE SCALE GENOMIC DNA]</scope>
    <source>
        <strain evidence="3 4">MF730-N6</strain>
    </source>
</reference>
<dbReference type="InterPro" id="IPR015889">
    <property type="entry name" value="Intradiol_dOase_core"/>
</dbReference>
<dbReference type="OrthoDB" id="9800887at2"/>
<feature type="region of interest" description="Disordered" evidence="1">
    <location>
        <begin position="136"/>
        <end position="178"/>
    </location>
</feature>
<dbReference type="EMBL" id="JXZB01000001">
    <property type="protein sequence ID" value="KIQ66337.1"/>
    <property type="molecule type" value="Genomic_DNA"/>
</dbReference>
<dbReference type="GO" id="GO:0005506">
    <property type="term" value="F:iron ion binding"/>
    <property type="evidence" value="ECO:0007669"/>
    <property type="project" value="InterPro"/>
</dbReference>
<dbReference type="Proteomes" id="UP000032066">
    <property type="component" value="Unassembled WGS sequence"/>
</dbReference>
<proteinExistence type="predicted"/>
<comment type="caution">
    <text evidence="3">The sequence shown here is derived from an EMBL/GenBank/DDBJ whole genome shotgun (WGS) entry which is preliminary data.</text>
</comment>
<dbReference type="PANTHER" id="PTHR34315">
    <property type="match status" value="1"/>
</dbReference>
<dbReference type="CDD" id="cd03457">
    <property type="entry name" value="intradiol_dioxygenase_like"/>
    <property type="match status" value="1"/>
</dbReference>
<dbReference type="Gene3D" id="2.60.130.10">
    <property type="entry name" value="Aromatic compound dioxygenase"/>
    <property type="match status" value="1"/>
</dbReference>
<keyword evidence="4" id="KW-1185">Reference proteome</keyword>
<keyword evidence="2" id="KW-0812">Transmembrane</keyword>
<keyword evidence="2" id="KW-0472">Membrane</keyword>
<evidence type="ECO:0000313" key="4">
    <source>
        <dbReference type="Proteomes" id="UP000032066"/>
    </source>
</evidence>
<evidence type="ECO:0000313" key="3">
    <source>
        <dbReference type="EMBL" id="KIQ66337.1"/>
    </source>
</evidence>
<feature type="region of interest" description="Disordered" evidence="1">
    <location>
        <begin position="306"/>
        <end position="329"/>
    </location>
</feature>
<evidence type="ECO:0000256" key="2">
    <source>
        <dbReference type="SAM" id="Phobius"/>
    </source>
</evidence>
<organism evidence="3 4">
    <name type="scientific">Kitasatospora griseola</name>
    <name type="common">Streptomyces griseolosporeus</name>
    <dbReference type="NCBI Taxonomy" id="2064"/>
    <lineage>
        <taxon>Bacteria</taxon>
        <taxon>Bacillati</taxon>
        <taxon>Actinomycetota</taxon>
        <taxon>Actinomycetes</taxon>
        <taxon>Kitasatosporales</taxon>
        <taxon>Streptomycetaceae</taxon>
        <taxon>Kitasatospora</taxon>
    </lineage>
</organism>
<dbReference type="PANTHER" id="PTHR34315:SF1">
    <property type="entry name" value="INTRADIOL RING-CLEAVAGE DIOXYGENASES DOMAIN-CONTAINING PROTEIN-RELATED"/>
    <property type="match status" value="1"/>
</dbReference>
<keyword evidence="3" id="KW-0560">Oxidoreductase</keyword>
<accession>A0A0D0Q1C0</accession>
<feature type="compositionally biased region" description="Pro residues" evidence="1">
    <location>
        <begin position="145"/>
        <end position="165"/>
    </location>
</feature>